<dbReference type="InterPro" id="IPR013087">
    <property type="entry name" value="Znf_C2H2_type"/>
</dbReference>
<feature type="region of interest" description="Disordered" evidence="1">
    <location>
        <begin position="236"/>
        <end position="268"/>
    </location>
</feature>
<dbReference type="EnsemblMetazoa" id="AALFPA23_016422.R23947">
    <property type="protein sequence ID" value="AALFPA23_016422.P23947"/>
    <property type="gene ID" value="AALFPA23_016422"/>
</dbReference>
<dbReference type="RefSeq" id="XP_029727019.1">
    <property type="nucleotide sequence ID" value="XM_029871159.2"/>
</dbReference>
<dbReference type="PROSITE" id="PS00028">
    <property type="entry name" value="ZINC_FINGER_C2H2_1"/>
    <property type="match status" value="1"/>
</dbReference>
<evidence type="ECO:0000256" key="1">
    <source>
        <dbReference type="SAM" id="MobiDB-lite"/>
    </source>
</evidence>
<keyword evidence="4" id="KW-1185">Reference proteome</keyword>
<feature type="domain" description="C2H2-type" evidence="2">
    <location>
        <begin position="106"/>
        <end position="126"/>
    </location>
</feature>
<dbReference type="RefSeq" id="XP_062705573.1">
    <property type="nucleotide sequence ID" value="XM_062849589.1"/>
</dbReference>
<accession>A0ABM1Z9S7</accession>
<dbReference type="SMART" id="SM00355">
    <property type="entry name" value="ZnF_C2H2"/>
    <property type="match status" value="2"/>
</dbReference>
<sequence length="292" mass="33069">MSFKDSDEPKAFLIWNRHHLAPTTIAGREPAPLVEGLTRFNFVINETDGPECSPLQAGNITPISELTESDELEELERSDSAVKDPVYNIIQNKLNLCEKRGPKFACRECRYVVPTRLSMVTHMKMHQRPFCEVCFHSFDSKKAVHNHIESKHPEVVVRERTPTPLSRDFYCLQTVAPPNTPNPMSDDEMFAIEELLSPVSKKVPVTVAVVQKLLSTEETDGGVSTEDEQRLVIDDRAVPGSSRGRPKTKNTLKRPLKKKKVNKTKLKDTPDTVMKKITSRFGRCISLKMPQF</sequence>
<feature type="compositionally biased region" description="Basic residues" evidence="1">
    <location>
        <begin position="244"/>
        <end position="264"/>
    </location>
</feature>
<reference evidence="4" key="1">
    <citation type="journal article" date="2015" name="Proc. Natl. Acad. Sci. U.S.A.">
        <title>Genome sequence of the Asian Tiger mosquito, Aedes albopictus, reveals insights into its biology, genetics, and evolution.</title>
        <authorList>
            <person name="Chen X.G."/>
            <person name="Jiang X."/>
            <person name="Gu J."/>
            <person name="Xu M."/>
            <person name="Wu Y."/>
            <person name="Deng Y."/>
            <person name="Zhang C."/>
            <person name="Bonizzoni M."/>
            <person name="Dermauw W."/>
            <person name="Vontas J."/>
            <person name="Armbruster P."/>
            <person name="Huang X."/>
            <person name="Yang Y."/>
            <person name="Zhang H."/>
            <person name="He W."/>
            <person name="Peng H."/>
            <person name="Liu Y."/>
            <person name="Wu K."/>
            <person name="Chen J."/>
            <person name="Lirakis M."/>
            <person name="Topalis P."/>
            <person name="Van Leeuwen T."/>
            <person name="Hall A.B."/>
            <person name="Jiang X."/>
            <person name="Thorpe C."/>
            <person name="Mueller R.L."/>
            <person name="Sun C."/>
            <person name="Waterhouse R.M."/>
            <person name="Yan G."/>
            <person name="Tu Z.J."/>
            <person name="Fang X."/>
            <person name="James A.A."/>
        </authorList>
    </citation>
    <scope>NUCLEOTIDE SEQUENCE [LARGE SCALE GENOMIC DNA]</scope>
    <source>
        <strain evidence="4">Foshan</strain>
    </source>
</reference>
<proteinExistence type="predicted"/>
<evidence type="ECO:0000313" key="3">
    <source>
        <dbReference type="EnsemblMetazoa" id="AALFPA23_016422.P23949"/>
    </source>
</evidence>
<dbReference type="Gene3D" id="3.30.160.60">
    <property type="entry name" value="Classic Zinc Finger"/>
    <property type="match status" value="1"/>
</dbReference>
<reference evidence="3" key="2">
    <citation type="submission" date="2025-05" db="UniProtKB">
        <authorList>
            <consortium name="EnsemblMetazoa"/>
        </authorList>
    </citation>
    <scope>IDENTIFICATION</scope>
    <source>
        <strain evidence="3">Foshan</strain>
    </source>
</reference>
<protein>
    <recommendedName>
        <fullName evidence="2">C2H2-type domain-containing protein</fullName>
    </recommendedName>
</protein>
<dbReference type="EnsemblMetazoa" id="AALFPA23_016422.R23948">
    <property type="protein sequence ID" value="AALFPA23_016422.P23948"/>
    <property type="gene ID" value="AALFPA23_016422"/>
</dbReference>
<name>A0ABM1Z9S7_AEDAL</name>
<dbReference type="Proteomes" id="UP000069940">
    <property type="component" value="Unassembled WGS sequence"/>
</dbReference>
<dbReference type="EnsemblMetazoa" id="AALFPA23_016422.R23946">
    <property type="protein sequence ID" value="AALFPA23_016422.P23946"/>
    <property type="gene ID" value="AALFPA23_016422"/>
</dbReference>
<dbReference type="RefSeq" id="XP_019551467.2">
    <property type="nucleotide sequence ID" value="XM_019695922.3"/>
</dbReference>
<dbReference type="EnsemblMetazoa" id="AALFPA23_016422.R23949">
    <property type="protein sequence ID" value="AALFPA23_016422.P23949"/>
    <property type="gene ID" value="AALFPA23_016422"/>
</dbReference>
<dbReference type="GeneID" id="109421436"/>
<organism evidence="3 4">
    <name type="scientific">Aedes albopictus</name>
    <name type="common">Asian tiger mosquito</name>
    <name type="synonym">Stegomyia albopicta</name>
    <dbReference type="NCBI Taxonomy" id="7160"/>
    <lineage>
        <taxon>Eukaryota</taxon>
        <taxon>Metazoa</taxon>
        <taxon>Ecdysozoa</taxon>
        <taxon>Arthropoda</taxon>
        <taxon>Hexapoda</taxon>
        <taxon>Insecta</taxon>
        <taxon>Pterygota</taxon>
        <taxon>Neoptera</taxon>
        <taxon>Endopterygota</taxon>
        <taxon>Diptera</taxon>
        <taxon>Nematocera</taxon>
        <taxon>Culicoidea</taxon>
        <taxon>Culicidae</taxon>
        <taxon>Culicinae</taxon>
        <taxon>Aedini</taxon>
        <taxon>Aedes</taxon>
        <taxon>Stegomyia</taxon>
    </lineage>
</organism>
<evidence type="ECO:0000313" key="4">
    <source>
        <dbReference type="Proteomes" id="UP000069940"/>
    </source>
</evidence>
<evidence type="ECO:0000259" key="2">
    <source>
        <dbReference type="PROSITE" id="PS00028"/>
    </source>
</evidence>
<dbReference type="RefSeq" id="XP_029727020.1">
    <property type="nucleotide sequence ID" value="XM_029871160.2"/>
</dbReference>